<name>A0ABN0CGR9_STRVE</name>
<proteinExistence type="predicted"/>
<reference evidence="2 3" key="1">
    <citation type="submission" date="2011-01" db="EMBL/GenBank/DDBJ databases">
        <authorList>
            <person name="Muzny D."/>
            <person name="Qin X."/>
            <person name="Buhay C."/>
            <person name="Dugan-Rocha S."/>
            <person name="Ding Y."/>
            <person name="Chen G."/>
            <person name="Hawes A."/>
            <person name="Holder M."/>
            <person name="Jhangiani S."/>
            <person name="Johnson A."/>
            <person name="Khan Z."/>
            <person name="Li Z."/>
            <person name="Liu W."/>
            <person name="Liu X."/>
            <person name="Perez L."/>
            <person name="Shen H."/>
            <person name="Wang Q."/>
            <person name="Watt J."/>
            <person name="Xi L."/>
            <person name="Xin Y."/>
            <person name="Zhou J."/>
            <person name="Deng J."/>
            <person name="Jiang H."/>
            <person name="Liu Y."/>
            <person name="Qu J."/>
            <person name="Song X.-Z."/>
            <person name="Zhang L."/>
            <person name="Villasana D."/>
            <person name="Johnson A."/>
            <person name="Liu J."/>
            <person name="Liyanage D."/>
            <person name="Lorensuhewa L."/>
            <person name="Robinson T."/>
            <person name="Song A."/>
            <person name="Song B.-B."/>
            <person name="Dinh H."/>
            <person name="Thornton R."/>
            <person name="Coyle M."/>
            <person name="Francisco L."/>
            <person name="Jackson L."/>
            <person name="Javaid M."/>
            <person name="Korchina V."/>
            <person name="Kovar C."/>
            <person name="Mata R."/>
            <person name="Mathew T."/>
            <person name="Ngo R."/>
            <person name="Nguyen L."/>
            <person name="Nguyen N."/>
            <person name="Okwuonu G."/>
            <person name="Ongeri F."/>
            <person name="Pham C."/>
            <person name="Simmons D."/>
            <person name="Wilczek-Boney K."/>
            <person name="Hale W."/>
            <person name="Jakkamsetti A."/>
            <person name="Pham P."/>
            <person name="Ruth R."/>
            <person name="San Lucas F."/>
            <person name="Warren J."/>
            <person name="Zhang J."/>
            <person name="Zhao Z."/>
            <person name="Zhou C."/>
            <person name="Zhu D."/>
            <person name="Lee S."/>
            <person name="Bess C."/>
            <person name="Blankenburg K."/>
            <person name="Forbes L."/>
            <person name="Fu Q."/>
            <person name="Gubbala S."/>
            <person name="Hirani K."/>
            <person name="Jayaseelan J.C."/>
            <person name="Lara F."/>
            <person name="Munidasa M."/>
            <person name="Palculict T."/>
            <person name="Patil S."/>
            <person name="Pu L.-L."/>
            <person name="Saada N."/>
            <person name="Tang L."/>
            <person name="Weissenberger G."/>
            <person name="Zhu Y."/>
            <person name="Hemphill L."/>
            <person name="Shang Y."/>
            <person name="Youmans B."/>
            <person name="Ayvaz T."/>
            <person name="Ross M."/>
            <person name="Santibanez J."/>
            <person name="Aqrawi P."/>
            <person name="Gross S."/>
            <person name="Joshi V."/>
            <person name="Fowler G."/>
            <person name="Nazareth L."/>
            <person name="Reid J."/>
            <person name="Worley K."/>
            <person name="Petrosino J."/>
            <person name="Highlander S."/>
            <person name="Gibbs R."/>
        </authorList>
    </citation>
    <scope>NUCLEOTIDE SEQUENCE [LARGE SCALE GENOMIC DNA]</scope>
    <source>
        <strain evidence="2 3">ATCC 49124</strain>
    </source>
</reference>
<sequence>MQPFPTSVKCFLKKLNFFCKRLQELFILVIIILVFYEYKEIFIKMRGK</sequence>
<keyword evidence="3" id="KW-1185">Reference proteome</keyword>
<dbReference type="EMBL" id="AEVI01000043">
    <property type="protein sequence ID" value="EFX96126.1"/>
    <property type="molecule type" value="Genomic_DNA"/>
</dbReference>
<dbReference type="Proteomes" id="UP000003697">
    <property type="component" value="Unassembled WGS sequence"/>
</dbReference>
<evidence type="ECO:0000313" key="3">
    <source>
        <dbReference type="Proteomes" id="UP000003697"/>
    </source>
</evidence>
<feature type="transmembrane region" description="Helical" evidence="1">
    <location>
        <begin position="22"/>
        <end position="38"/>
    </location>
</feature>
<keyword evidence="1" id="KW-1133">Transmembrane helix</keyword>
<organism evidence="2 3">
    <name type="scientific">Streptococcus vestibularis ATCC 49124</name>
    <dbReference type="NCBI Taxonomy" id="889206"/>
    <lineage>
        <taxon>Bacteria</taxon>
        <taxon>Bacillati</taxon>
        <taxon>Bacillota</taxon>
        <taxon>Bacilli</taxon>
        <taxon>Lactobacillales</taxon>
        <taxon>Streptococcaceae</taxon>
        <taxon>Streptococcus</taxon>
    </lineage>
</organism>
<evidence type="ECO:0000313" key="2">
    <source>
        <dbReference type="EMBL" id="EFX96126.1"/>
    </source>
</evidence>
<gene>
    <name evidence="2" type="ORF">HMPREF9425_0968</name>
</gene>
<keyword evidence="1" id="KW-0472">Membrane</keyword>
<protein>
    <submittedName>
        <fullName evidence="2">Uncharacterized protein</fullName>
    </submittedName>
</protein>
<evidence type="ECO:0000256" key="1">
    <source>
        <dbReference type="SAM" id="Phobius"/>
    </source>
</evidence>
<accession>A0ABN0CGR9</accession>
<comment type="caution">
    <text evidence="2">The sequence shown here is derived from an EMBL/GenBank/DDBJ whole genome shotgun (WGS) entry which is preliminary data.</text>
</comment>
<keyword evidence="1" id="KW-0812">Transmembrane</keyword>